<keyword evidence="2 5" id="KW-0238">DNA-binding</keyword>
<dbReference type="InterPro" id="IPR036388">
    <property type="entry name" value="WH-like_DNA-bd_sf"/>
</dbReference>
<keyword evidence="1" id="KW-0805">Transcription regulation</keyword>
<feature type="domain" description="HTH marR-type" evidence="4">
    <location>
        <begin position="2"/>
        <end position="142"/>
    </location>
</feature>
<keyword evidence="6" id="KW-1185">Reference proteome</keyword>
<dbReference type="EMBL" id="JAUSUE010000022">
    <property type="protein sequence ID" value="MDQ0204840.1"/>
    <property type="molecule type" value="Genomic_DNA"/>
</dbReference>
<dbReference type="PANTHER" id="PTHR42756:SF1">
    <property type="entry name" value="TRANSCRIPTIONAL REPRESSOR OF EMRAB OPERON"/>
    <property type="match status" value="1"/>
</dbReference>
<evidence type="ECO:0000259" key="4">
    <source>
        <dbReference type="PROSITE" id="PS50995"/>
    </source>
</evidence>
<dbReference type="GO" id="GO:0003677">
    <property type="term" value="F:DNA binding"/>
    <property type="evidence" value="ECO:0007669"/>
    <property type="project" value="UniProtKB-KW"/>
</dbReference>
<evidence type="ECO:0000313" key="6">
    <source>
        <dbReference type="Proteomes" id="UP001239167"/>
    </source>
</evidence>
<evidence type="ECO:0000313" key="5">
    <source>
        <dbReference type="EMBL" id="MDQ0204840.1"/>
    </source>
</evidence>
<dbReference type="Pfam" id="PF13463">
    <property type="entry name" value="HTH_27"/>
    <property type="match status" value="1"/>
</dbReference>
<evidence type="ECO:0000256" key="3">
    <source>
        <dbReference type="ARBA" id="ARBA00023163"/>
    </source>
</evidence>
<dbReference type="InterPro" id="IPR000835">
    <property type="entry name" value="HTH_MarR-typ"/>
</dbReference>
<dbReference type="PANTHER" id="PTHR42756">
    <property type="entry name" value="TRANSCRIPTIONAL REGULATOR, MARR"/>
    <property type="match status" value="1"/>
</dbReference>
<evidence type="ECO:0000256" key="2">
    <source>
        <dbReference type="ARBA" id="ARBA00023125"/>
    </source>
</evidence>
<protein>
    <submittedName>
        <fullName evidence="5">DNA-binding MarR family transcriptional regulator</fullName>
    </submittedName>
</protein>
<dbReference type="Gene3D" id="1.10.10.10">
    <property type="entry name" value="Winged helix-like DNA-binding domain superfamily/Winged helix DNA-binding domain"/>
    <property type="match status" value="1"/>
</dbReference>
<dbReference type="Proteomes" id="UP001239167">
    <property type="component" value="Unassembled WGS sequence"/>
</dbReference>
<dbReference type="InterPro" id="IPR036390">
    <property type="entry name" value="WH_DNA-bd_sf"/>
</dbReference>
<dbReference type="SUPFAM" id="SSF46785">
    <property type="entry name" value="Winged helix' DNA-binding domain"/>
    <property type="match status" value="1"/>
</dbReference>
<name>A0ABT9YBG6_9FIRM</name>
<reference evidence="5 6" key="1">
    <citation type="submission" date="2023-07" db="EMBL/GenBank/DDBJ databases">
        <title>Genomic Encyclopedia of Type Strains, Phase IV (KMG-IV): sequencing the most valuable type-strain genomes for metagenomic binning, comparative biology and taxonomic classification.</title>
        <authorList>
            <person name="Goeker M."/>
        </authorList>
    </citation>
    <scope>NUCLEOTIDE SEQUENCE [LARGE SCALE GENOMIC DNA]</scope>
    <source>
        <strain evidence="5 6">DSM 16980</strain>
    </source>
</reference>
<dbReference type="RefSeq" id="WP_307225169.1">
    <property type="nucleotide sequence ID" value="NZ_CP116940.1"/>
</dbReference>
<keyword evidence="3" id="KW-0804">Transcription</keyword>
<organism evidence="5 6">
    <name type="scientific">Pectinatus haikarae</name>
    <dbReference type="NCBI Taxonomy" id="349096"/>
    <lineage>
        <taxon>Bacteria</taxon>
        <taxon>Bacillati</taxon>
        <taxon>Bacillota</taxon>
        <taxon>Negativicutes</taxon>
        <taxon>Selenomonadales</taxon>
        <taxon>Selenomonadaceae</taxon>
        <taxon>Pectinatus</taxon>
    </lineage>
</organism>
<gene>
    <name evidence="5" type="ORF">J2S01_002574</name>
</gene>
<dbReference type="PROSITE" id="PS50995">
    <property type="entry name" value="HTH_MARR_2"/>
    <property type="match status" value="1"/>
</dbReference>
<sequence length="150" mass="17255">MTPNLIRELLDACFYGKQIIEKMPALPLGMKPRHLHVLHAVEILSAQDIVRISDVSKVLRTTMPSITKLINELEELDTLIKNRAYSKDHRVTTVSLTPLGKKYVAKYIHQYHCKLAELLSSLNEQDCRTTVHTLKIMAQLMEKHPIQFKL</sequence>
<comment type="caution">
    <text evidence="5">The sequence shown here is derived from an EMBL/GenBank/DDBJ whole genome shotgun (WGS) entry which is preliminary data.</text>
</comment>
<proteinExistence type="predicted"/>
<accession>A0ABT9YBG6</accession>
<evidence type="ECO:0000256" key="1">
    <source>
        <dbReference type="ARBA" id="ARBA00023015"/>
    </source>
</evidence>